<comment type="subcellular location">
    <subcellularLocation>
        <location evidence="1">Cell inner membrane</location>
        <topology evidence="1">Multi-pass membrane protein</topology>
    </subcellularLocation>
</comment>
<dbReference type="Pfam" id="PF01061">
    <property type="entry name" value="ABC2_membrane"/>
    <property type="match status" value="1"/>
</dbReference>
<dbReference type="PANTHER" id="PTHR30413:SF8">
    <property type="entry name" value="TRANSPORT PERMEASE PROTEIN"/>
    <property type="match status" value="1"/>
</dbReference>
<proteinExistence type="predicted"/>
<dbReference type="PRINTS" id="PR00164">
    <property type="entry name" value="ABC2TRNSPORT"/>
</dbReference>
<evidence type="ECO:0000313" key="10">
    <source>
        <dbReference type="EMBL" id="CAB4709440.1"/>
    </source>
</evidence>
<evidence type="ECO:0000256" key="3">
    <source>
        <dbReference type="ARBA" id="ARBA00022475"/>
    </source>
</evidence>
<dbReference type="PANTHER" id="PTHR30413">
    <property type="entry name" value="INNER MEMBRANE TRANSPORT PERMEASE"/>
    <property type="match status" value="1"/>
</dbReference>
<name>A0A6J6QCE5_9ZZZZ</name>
<accession>A0A6J6QCE5</accession>
<dbReference type="PROSITE" id="PS51012">
    <property type="entry name" value="ABC_TM2"/>
    <property type="match status" value="1"/>
</dbReference>
<dbReference type="GO" id="GO:0043190">
    <property type="term" value="C:ATP-binding cassette (ABC) transporter complex"/>
    <property type="evidence" value="ECO:0007669"/>
    <property type="project" value="InterPro"/>
</dbReference>
<dbReference type="InterPro" id="IPR047817">
    <property type="entry name" value="ABC2_TM_bact-type"/>
</dbReference>
<dbReference type="InterPro" id="IPR000412">
    <property type="entry name" value="ABC_2_transport"/>
</dbReference>
<keyword evidence="4" id="KW-0997">Cell inner membrane</keyword>
<evidence type="ECO:0000256" key="8">
    <source>
        <dbReference type="SAM" id="Phobius"/>
    </source>
</evidence>
<feature type="transmembrane region" description="Helical" evidence="8">
    <location>
        <begin position="138"/>
        <end position="160"/>
    </location>
</feature>
<organism evidence="10">
    <name type="scientific">freshwater metagenome</name>
    <dbReference type="NCBI Taxonomy" id="449393"/>
    <lineage>
        <taxon>unclassified sequences</taxon>
        <taxon>metagenomes</taxon>
        <taxon>ecological metagenomes</taxon>
    </lineage>
</organism>
<gene>
    <name evidence="10" type="ORF">UFOPK2399_01904</name>
</gene>
<keyword evidence="7 8" id="KW-0472">Membrane</keyword>
<evidence type="ECO:0000256" key="6">
    <source>
        <dbReference type="ARBA" id="ARBA00022989"/>
    </source>
</evidence>
<feature type="domain" description="ABC transmembrane type-2" evidence="9">
    <location>
        <begin position="31"/>
        <end position="257"/>
    </location>
</feature>
<evidence type="ECO:0000256" key="2">
    <source>
        <dbReference type="ARBA" id="ARBA00022448"/>
    </source>
</evidence>
<dbReference type="InterPro" id="IPR013525">
    <property type="entry name" value="ABC2_TM"/>
</dbReference>
<evidence type="ECO:0000256" key="1">
    <source>
        <dbReference type="ARBA" id="ARBA00004429"/>
    </source>
</evidence>
<dbReference type="GO" id="GO:0015920">
    <property type="term" value="P:lipopolysaccharide transport"/>
    <property type="evidence" value="ECO:0007669"/>
    <property type="project" value="TreeGrafter"/>
</dbReference>
<keyword evidence="5 8" id="KW-0812">Transmembrane</keyword>
<dbReference type="AlphaFoldDB" id="A0A6J6QCE5"/>
<evidence type="ECO:0000256" key="4">
    <source>
        <dbReference type="ARBA" id="ARBA00022519"/>
    </source>
</evidence>
<feature type="transmembrane region" description="Helical" evidence="8">
    <location>
        <begin position="61"/>
        <end position="83"/>
    </location>
</feature>
<evidence type="ECO:0000256" key="7">
    <source>
        <dbReference type="ARBA" id="ARBA00023136"/>
    </source>
</evidence>
<evidence type="ECO:0000256" key="5">
    <source>
        <dbReference type="ARBA" id="ARBA00022692"/>
    </source>
</evidence>
<protein>
    <submittedName>
        <fullName evidence="10">Unannotated protein</fullName>
    </submittedName>
</protein>
<feature type="transmembrane region" description="Helical" evidence="8">
    <location>
        <begin position="172"/>
        <end position="191"/>
    </location>
</feature>
<sequence length="265" mass="29074">MTVYADLLRYRELFGNLFRRDFQAKYRGSALGVLWSLLNPLALMAVYLVVFGLLWQGNTVPHYPLFLLDGLACWTFFGTSLQTATRSLVDSAELVKKVRFPRQLVPFSAVATQLVTFGVMLGILIVASFITIPGVRPTIILAIPLALLFLCFVAGLALLLACLDVLLRDVEYILTAALLPWFFLTPVLWTFSSLPAKVQSHTMLLEVLRWGNPASPAISAVRGALWSSGGPRLADVVYLAVAAVVSLALGAFAFSRLDDRLALEL</sequence>
<keyword evidence="6 8" id="KW-1133">Transmembrane helix</keyword>
<evidence type="ECO:0000259" key="9">
    <source>
        <dbReference type="PROSITE" id="PS51012"/>
    </source>
</evidence>
<feature type="transmembrane region" description="Helical" evidence="8">
    <location>
        <begin position="236"/>
        <end position="255"/>
    </location>
</feature>
<dbReference type="EMBL" id="CAEZXP010000009">
    <property type="protein sequence ID" value="CAB4709440.1"/>
    <property type="molecule type" value="Genomic_DNA"/>
</dbReference>
<keyword evidence="3" id="KW-1003">Cell membrane</keyword>
<feature type="transmembrane region" description="Helical" evidence="8">
    <location>
        <begin position="29"/>
        <end position="55"/>
    </location>
</feature>
<dbReference type="GO" id="GO:0140359">
    <property type="term" value="F:ABC-type transporter activity"/>
    <property type="evidence" value="ECO:0007669"/>
    <property type="project" value="InterPro"/>
</dbReference>
<feature type="transmembrane region" description="Helical" evidence="8">
    <location>
        <begin position="104"/>
        <end position="132"/>
    </location>
</feature>
<reference evidence="10" key="1">
    <citation type="submission" date="2020-05" db="EMBL/GenBank/DDBJ databases">
        <authorList>
            <person name="Chiriac C."/>
            <person name="Salcher M."/>
            <person name="Ghai R."/>
            <person name="Kavagutti S V."/>
        </authorList>
    </citation>
    <scope>NUCLEOTIDE SEQUENCE</scope>
</reference>
<keyword evidence="2" id="KW-0813">Transport</keyword>